<dbReference type="PROSITE" id="PS50994">
    <property type="entry name" value="INTEGRASE"/>
    <property type="match status" value="1"/>
</dbReference>
<dbReference type="GO" id="GO:0005634">
    <property type="term" value="C:nucleus"/>
    <property type="evidence" value="ECO:0007669"/>
    <property type="project" value="UniProtKB-ARBA"/>
</dbReference>
<dbReference type="PANTHER" id="PTHR37984:SF5">
    <property type="entry name" value="PROTEIN NYNRIN-LIKE"/>
    <property type="match status" value="1"/>
</dbReference>
<keyword evidence="2" id="KW-0511">Multifunctional enzyme</keyword>
<evidence type="ECO:0000259" key="3">
    <source>
        <dbReference type="PROSITE" id="PS50994"/>
    </source>
</evidence>
<dbReference type="Pfam" id="PF00665">
    <property type="entry name" value="rve"/>
    <property type="match status" value="1"/>
</dbReference>
<dbReference type="CDD" id="cd09274">
    <property type="entry name" value="RNase_HI_RT_Ty3"/>
    <property type="match status" value="1"/>
</dbReference>
<dbReference type="PANTHER" id="PTHR37984">
    <property type="entry name" value="PROTEIN CBG26694"/>
    <property type="match status" value="1"/>
</dbReference>
<dbReference type="Gene3D" id="3.10.10.10">
    <property type="entry name" value="HIV Type 1 Reverse Transcriptase, subunit A, domain 1"/>
    <property type="match status" value="2"/>
</dbReference>
<gene>
    <name evidence="4" type="ORF">PCASD_24656</name>
</gene>
<proteinExistence type="predicted"/>
<dbReference type="GO" id="GO:0003723">
    <property type="term" value="F:RNA binding"/>
    <property type="evidence" value="ECO:0007669"/>
    <property type="project" value="UniProtKB-KW"/>
</dbReference>
<accession>A0A2N5TMA9</accession>
<dbReference type="InterPro" id="IPR036397">
    <property type="entry name" value="RNaseH_sf"/>
</dbReference>
<dbReference type="InterPro" id="IPR043502">
    <property type="entry name" value="DNA/RNA_pol_sf"/>
</dbReference>
<dbReference type="AlphaFoldDB" id="A0A2N5TMA9"/>
<dbReference type="SUPFAM" id="SSF56672">
    <property type="entry name" value="DNA/RNA polymerases"/>
    <property type="match status" value="1"/>
</dbReference>
<dbReference type="Proteomes" id="UP000235392">
    <property type="component" value="Unassembled WGS sequence"/>
</dbReference>
<dbReference type="InterPro" id="IPR001584">
    <property type="entry name" value="Integrase_cat-core"/>
</dbReference>
<reference evidence="4 5" key="1">
    <citation type="submission" date="2017-11" db="EMBL/GenBank/DDBJ databases">
        <title>De novo assembly and phasing of dikaryotic genomes from two isolates of Puccinia coronata f. sp. avenae, the causal agent of oat crown rust.</title>
        <authorList>
            <person name="Miller M.E."/>
            <person name="Zhang Y."/>
            <person name="Omidvar V."/>
            <person name="Sperschneider J."/>
            <person name="Schwessinger B."/>
            <person name="Raley C."/>
            <person name="Palmer J.M."/>
            <person name="Garnica D."/>
            <person name="Upadhyaya N."/>
            <person name="Rathjen J."/>
            <person name="Taylor J.M."/>
            <person name="Park R.F."/>
            <person name="Dodds P.N."/>
            <person name="Hirsch C.D."/>
            <person name="Kianian S.F."/>
            <person name="Figueroa M."/>
        </authorList>
    </citation>
    <scope>NUCLEOTIDE SEQUENCE [LARGE SCALE GENOMIC DNA]</scope>
    <source>
        <strain evidence="4">12SD80</strain>
    </source>
</reference>
<dbReference type="Pfam" id="PF17921">
    <property type="entry name" value="Integrase_H2C2"/>
    <property type="match status" value="1"/>
</dbReference>
<dbReference type="Gene3D" id="1.10.340.70">
    <property type="match status" value="1"/>
</dbReference>
<dbReference type="InterPro" id="IPR041577">
    <property type="entry name" value="RT_RNaseH_2"/>
</dbReference>
<dbReference type="Pfam" id="PF00078">
    <property type="entry name" value="RVT_1"/>
    <property type="match status" value="1"/>
</dbReference>
<dbReference type="GO" id="GO:0003824">
    <property type="term" value="F:catalytic activity"/>
    <property type="evidence" value="ECO:0007669"/>
    <property type="project" value="UniProtKB-KW"/>
</dbReference>
<evidence type="ECO:0000313" key="4">
    <source>
        <dbReference type="EMBL" id="PLW26627.1"/>
    </source>
</evidence>
<dbReference type="InterPro" id="IPR012337">
    <property type="entry name" value="RNaseH-like_sf"/>
</dbReference>
<dbReference type="Gene3D" id="3.30.70.270">
    <property type="match status" value="2"/>
</dbReference>
<feature type="domain" description="Integrase catalytic" evidence="3">
    <location>
        <begin position="719"/>
        <end position="820"/>
    </location>
</feature>
<evidence type="ECO:0000256" key="1">
    <source>
        <dbReference type="ARBA" id="ARBA00022884"/>
    </source>
</evidence>
<dbReference type="InterPro" id="IPR000477">
    <property type="entry name" value="RT_dom"/>
</dbReference>
<evidence type="ECO:0000256" key="2">
    <source>
        <dbReference type="ARBA" id="ARBA00023268"/>
    </source>
</evidence>
<name>A0A2N5TMA9_9BASI</name>
<dbReference type="GO" id="GO:0015074">
    <property type="term" value="P:DNA integration"/>
    <property type="evidence" value="ECO:0007669"/>
    <property type="project" value="InterPro"/>
</dbReference>
<comment type="caution">
    <text evidence="4">The sequence shown here is derived from an EMBL/GenBank/DDBJ whole genome shotgun (WGS) entry which is preliminary data.</text>
</comment>
<dbReference type="InterPro" id="IPR050951">
    <property type="entry name" value="Retrovirus_Pol_polyprotein"/>
</dbReference>
<protein>
    <recommendedName>
        <fullName evidence="3">Integrase catalytic domain-containing protein</fullName>
    </recommendedName>
</protein>
<dbReference type="Gene3D" id="3.30.420.10">
    <property type="entry name" value="Ribonuclease H-like superfamily/Ribonuclease H"/>
    <property type="match status" value="1"/>
</dbReference>
<dbReference type="Pfam" id="PF17919">
    <property type="entry name" value="RT_RNaseH_2"/>
    <property type="match status" value="1"/>
</dbReference>
<dbReference type="CDD" id="cd01647">
    <property type="entry name" value="RT_LTR"/>
    <property type="match status" value="1"/>
</dbReference>
<keyword evidence="1" id="KW-0694">RNA-binding</keyword>
<evidence type="ECO:0000313" key="5">
    <source>
        <dbReference type="Proteomes" id="UP000235392"/>
    </source>
</evidence>
<dbReference type="SUPFAM" id="SSF53098">
    <property type="entry name" value="Ribonuclease H-like"/>
    <property type="match status" value="1"/>
</dbReference>
<dbReference type="InterPro" id="IPR043128">
    <property type="entry name" value="Rev_trsase/Diguanyl_cyclase"/>
</dbReference>
<sequence length="820" mass="92642">MGTTGSEEAAGVATNTVINCLCTDGCHASFAVSKPLGVRAEFHHRVTGAFGDRISDNRVATVWFSLAEIGFAVVCQVAPLSSYNVILGWDWIASSVVKTDWSSNTWFLKDYGGRITEFSLSCLSASSVLTYELSVMSNKEEVFLPRSIRRHKFYKGARESFICLMELEGVAGPRDKQPVGLPTVFGPDKALCCQLQALVSHFAGVFVPISQVLGKPRTIEHLVNTRDAVPVHQPVRQLSPAMLGTLKERVAGLQEAGFIRSSTSAWLSPIVMVKHPTSGKVRLCVDYQKIDLQQGFHQMKIAAADVPRTAFSTKYGHFEWLVMPFGLVNTPSTFQRMMTQILCEYIDVFVQVYLDNILIYSESEEDHLIHVERVLLVLCQEELKCSGAKCSFGMREIQQYVKNFTMIAAPLHDLTVGSVTKKQAICWLPQQEAVFIGLKEALTSAPVLLIADTSKRFVMETDASDFAVGAVLLQDGEDLRLHPVAFELRKLNKVQINYPAQERELLAIIHAWRKWYLYLKGAPETTVVYTNHASLAYLSTQLLPSKRLCQWIEEFAEMDIEISYKKGLENIVPDALLRRSDLELMEEITDQLHESDWPLIIPYLAEGRDLPDDIPNHLIEKSKRNRELFKYNPVDETLVYLGCRSLRERSPFVAFAYRFNLLRLVHNKLGHRGRDCTPQVLQGRGWWLKRYKDVQNYLCTCVLCQIHERPHADQETGLQKPLPVVGPFERWSSDLVQMPESYKGRYKWISTAIDHFTSWPVAVPLKEATAVELAEAIFDQIVVPFGALKEFLTDQGTKYFSRGFRRFLEATGAQKVNTSG</sequence>
<dbReference type="InterPro" id="IPR041588">
    <property type="entry name" value="Integrase_H2C2"/>
</dbReference>
<organism evidence="4 5">
    <name type="scientific">Puccinia coronata f. sp. avenae</name>
    <dbReference type="NCBI Taxonomy" id="200324"/>
    <lineage>
        <taxon>Eukaryota</taxon>
        <taxon>Fungi</taxon>
        <taxon>Dikarya</taxon>
        <taxon>Basidiomycota</taxon>
        <taxon>Pucciniomycotina</taxon>
        <taxon>Pucciniomycetes</taxon>
        <taxon>Pucciniales</taxon>
        <taxon>Pucciniaceae</taxon>
        <taxon>Puccinia</taxon>
    </lineage>
</organism>
<dbReference type="EMBL" id="PGCI01000451">
    <property type="protein sequence ID" value="PLW26627.1"/>
    <property type="molecule type" value="Genomic_DNA"/>
</dbReference>